<keyword evidence="8 11" id="KW-0472">Membrane</keyword>
<evidence type="ECO:0000256" key="6">
    <source>
        <dbReference type="ARBA" id="ARBA00022692"/>
    </source>
</evidence>
<evidence type="ECO:0000259" key="12">
    <source>
        <dbReference type="Pfam" id="PF12019"/>
    </source>
</evidence>
<evidence type="ECO:0000256" key="8">
    <source>
        <dbReference type="ARBA" id="ARBA00023136"/>
    </source>
</evidence>
<keyword evidence="3" id="KW-1003">Cell membrane</keyword>
<dbReference type="GO" id="GO:0015628">
    <property type="term" value="P:protein secretion by the type II secretion system"/>
    <property type="evidence" value="ECO:0007669"/>
    <property type="project" value="InterPro"/>
</dbReference>
<keyword evidence="6 11" id="KW-0812">Transmembrane</keyword>
<dbReference type="GO" id="GO:0005886">
    <property type="term" value="C:plasma membrane"/>
    <property type="evidence" value="ECO:0007669"/>
    <property type="project" value="UniProtKB-SubCell"/>
</dbReference>
<evidence type="ECO:0000256" key="1">
    <source>
        <dbReference type="ARBA" id="ARBA00004377"/>
    </source>
</evidence>
<dbReference type="OrthoDB" id="5586454at2"/>
<evidence type="ECO:0000256" key="9">
    <source>
        <dbReference type="ARBA" id="ARBA00025772"/>
    </source>
</evidence>
<dbReference type="AlphaFoldDB" id="A0A2H9U5A2"/>
<dbReference type="InterPro" id="IPR012902">
    <property type="entry name" value="N_methyl_site"/>
</dbReference>
<evidence type="ECO:0000256" key="5">
    <source>
        <dbReference type="ARBA" id="ARBA00022519"/>
    </source>
</evidence>
<dbReference type="NCBIfam" id="TIGR02532">
    <property type="entry name" value="IV_pilin_GFxxxE"/>
    <property type="match status" value="1"/>
</dbReference>
<protein>
    <recommendedName>
        <fullName evidence="2">Type II secretion system protein H</fullName>
    </recommendedName>
    <alternativeName>
        <fullName evidence="10">General secretion pathway protein H</fullName>
    </alternativeName>
</protein>
<evidence type="ECO:0000313" key="13">
    <source>
        <dbReference type="EMBL" id="PJG59201.1"/>
    </source>
</evidence>
<keyword evidence="7 11" id="KW-1133">Transmembrane helix</keyword>
<reference evidence="13 14" key="1">
    <citation type="submission" date="2017-11" db="EMBL/GenBank/DDBJ databases">
        <title>Draft genome sequence of environmental isolate Aeromonas cavernicola sp. nov. MDC 2508.</title>
        <authorList>
            <person name="Colston S.M."/>
            <person name="Navarro A."/>
            <person name="Martinez-Murcia A.J."/>
            <person name="Graf J."/>
        </authorList>
    </citation>
    <scope>NUCLEOTIDE SEQUENCE [LARGE SCALE GENOMIC DNA]</scope>
    <source>
        <strain evidence="13 14">MDC 2508</strain>
    </source>
</reference>
<organism evidence="13 14">
    <name type="scientific">Aeromonas cavernicola</name>
    <dbReference type="NCBI Taxonomy" id="1006623"/>
    <lineage>
        <taxon>Bacteria</taxon>
        <taxon>Pseudomonadati</taxon>
        <taxon>Pseudomonadota</taxon>
        <taxon>Gammaproteobacteria</taxon>
        <taxon>Aeromonadales</taxon>
        <taxon>Aeromonadaceae</taxon>
        <taxon>Aeromonas</taxon>
    </lineage>
</organism>
<feature type="domain" description="General secretion pathway GspH" evidence="12">
    <location>
        <begin position="42"/>
        <end position="160"/>
    </location>
</feature>
<comment type="caution">
    <text evidence="13">The sequence shown here is derived from an EMBL/GenBank/DDBJ whole genome shotgun (WGS) entry which is preliminary data.</text>
</comment>
<dbReference type="RefSeq" id="WP_100293804.1">
    <property type="nucleotide sequence ID" value="NZ_PGGC01000077.1"/>
</dbReference>
<accession>A0A2H9U5A2</accession>
<evidence type="ECO:0000256" key="2">
    <source>
        <dbReference type="ARBA" id="ARBA00021549"/>
    </source>
</evidence>
<feature type="transmembrane region" description="Helical" evidence="11">
    <location>
        <begin position="7"/>
        <end position="30"/>
    </location>
</feature>
<evidence type="ECO:0000256" key="11">
    <source>
        <dbReference type="SAM" id="Phobius"/>
    </source>
</evidence>
<dbReference type="Pfam" id="PF07963">
    <property type="entry name" value="N_methyl"/>
    <property type="match status" value="1"/>
</dbReference>
<gene>
    <name evidence="13" type="ORF">CUC53_08685</name>
</gene>
<evidence type="ECO:0000313" key="14">
    <source>
        <dbReference type="Proteomes" id="UP000235861"/>
    </source>
</evidence>
<proteinExistence type="inferred from homology"/>
<keyword evidence="4" id="KW-0488">Methylation</keyword>
<evidence type="ECO:0000256" key="7">
    <source>
        <dbReference type="ARBA" id="ARBA00022989"/>
    </source>
</evidence>
<sequence length="172" mass="18361">MKRSGFTLLELLIGIALGVILLGIGAPSLVNLLNSNIAHQYAQHLLQHLNYARQQAIDNQQLMTVCLAVSDNNNGESCLDANTAGASRLIVFIDSSSDQILNANEQLLAASDPLPNNLTLNGNRQFTQFSPDGTAIGTHMTFQLCVSQQPMVNVTISPSGRSSIATDSLICP</sequence>
<comment type="subcellular location">
    <subcellularLocation>
        <location evidence="1">Cell inner membrane</location>
        <topology evidence="1">Single-pass membrane protein</topology>
    </subcellularLocation>
</comment>
<dbReference type="Proteomes" id="UP000235861">
    <property type="component" value="Unassembled WGS sequence"/>
</dbReference>
<evidence type="ECO:0000256" key="10">
    <source>
        <dbReference type="ARBA" id="ARBA00030775"/>
    </source>
</evidence>
<keyword evidence="5" id="KW-0997">Cell inner membrane</keyword>
<dbReference type="InterPro" id="IPR022346">
    <property type="entry name" value="T2SS_GspH"/>
</dbReference>
<keyword evidence="14" id="KW-1185">Reference proteome</keyword>
<dbReference type="SUPFAM" id="SSF54523">
    <property type="entry name" value="Pili subunits"/>
    <property type="match status" value="1"/>
</dbReference>
<dbReference type="EMBL" id="PGGC01000077">
    <property type="protein sequence ID" value="PJG59201.1"/>
    <property type="molecule type" value="Genomic_DNA"/>
</dbReference>
<evidence type="ECO:0000256" key="4">
    <source>
        <dbReference type="ARBA" id="ARBA00022481"/>
    </source>
</evidence>
<dbReference type="Pfam" id="PF12019">
    <property type="entry name" value="GspH"/>
    <property type="match status" value="1"/>
</dbReference>
<evidence type="ECO:0000256" key="3">
    <source>
        <dbReference type="ARBA" id="ARBA00022475"/>
    </source>
</evidence>
<dbReference type="GO" id="GO:0015627">
    <property type="term" value="C:type II protein secretion system complex"/>
    <property type="evidence" value="ECO:0007669"/>
    <property type="project" value="InterPro"/>
</dbReference>
<name>A0A2H9U5A2_9GAMM</name>
<dbReference type="InterPro" id="IPR045584">
    <property type="entry name" value="Pilin-like"/>
</dbReference>
<dbReference type="Gene3D" id="3.55.40.10">
    <property type="entry name" value="minor pseudopilin epsh domain"/>
    <property type="match status" value="1"/>
</dbReference>
<comment type="similarity">
    <text evidence="9">Belongs to the GSP H family.</text>
</comment>